<sequence length="64" mass="7540">MRRRISLRLLWRHVLRGLVLCGACAGGSARCYTEWTRANPVHQPSAECWDWSIPHQWYDAAHRH</sequence>
<evidence type="ECO:0000313" key="2">
    <source>
        <dbReference type="EMBL" id="GEM38304.1"/>
    </source>
</evidence>
<feature type="signal peptide" evidence="1">
    <location>
        <begin position="1"/>
        <end position="25"/>
    </location>
</feature>
<organism evidence="2 3">
    <name type="scientific">Nocardia ninae NBRC 108245</name>
    <dbReference type="NCBI Taxonomy" id="1210091"/>
    <lineage>
        <taxon>Bacteria</taxon>
        <taxon>Bacillati</taxon>
        <taxon>Actinomycetota</taxon>
        <taxon>Actinomycetes</taxon>
        <taxon>Mycobacteriales</taxon>
        <taxon>Nocardiaceae</taxon>
        <taxon>Nocardia</taxon>
    </lineage>
</organism>
<evidence type="ECO:0000256" key="1">
    <source>
        <dbReference type="SAM" id="SignalP"/>
    </source>
</evidence>
<dbReference type="Proteomes" id="UP000321424">
    <property type="component" value="Unassembled WGS sequence"/>
</dbReference>
<accession>A0A511MCA4</accession>
<proteinExistence type="predicted"/>
<name>A0A511MCA4_9NOCA</name>
<reference evidence="2 3" key="1">
    <citation type="submission" date="2019-07" db="EMBL/GenBank/DDBJ databases">
        <title>Whole genome shotgun sequence of Nocardia ninae NBRC 108245.</title>
        <authorList>
            <person name="Hosoyama A."/>
            <person name="Uohara A."/>
            <person name="Ohji S."/>
            <person name="Ichikawa N."/>
        </authorList>
    </citation>
    <scope>NUCLEOTIDE SEQUENCE [LARGE SCALE GENOMIC DNA]</scope>
    <source>
        <strain evidence="2 3">NBRC 108245</strain>
    </source>
</reference>
<comment type="caution">
    <text evidence="2">The sequence shown here is derived from an EMBL/GenBank/DDBJ whole genome shotgun (WGS) entry which is preliminary data.</text>
</comment>
<keyword evidence="3" id="KW-1185">Reference proteome</keyword>
<dbReference type="AlphaFoldDB" id="A0A511MCA4"/>
<feature type="chain" id="PRO_5021704976" description="Secreted protein" evidence="1">
    <location>
        <begin position="26"/>
        <end position="64"/>
    </location>
</feature>
<dbReference type="EMBL" id="BJXA01000015">
    <property type="protein sequence ID" value="GEM38304.1"/>
    <property type="molecule type" value="Genomic_DNA"/>
</dbReference>
<evidence type="ECO:0008006" key="4">
    <source>
        <dbReference type="Google" id="ProtNLM"/>
    </source>
</evidence>
<evidence type="ECO:0000313" key="3">
    <source>
        <dbReference type="Proteomes" id="UP000321424"/>
    </source>
</evidence>
<gene>
    <name evidence="2" type="ORF">NN4_28230</name>
</gene>
<protein>
    <recommendedName>
        <fullName evidence="4">Secreted protein</fullName>
    </recommendedName>
</protein>
<keyword evidence="1" id="KW-0732">Signal</keyword>